<evidence type="ECO:0000313" key="3">
    <source>
        <dbReference type="EMBL" id="UJG41121.1"/>
    </source>
</evidence>
<dbReference type="SMART" id="SM01001">
    <property type="entry name" value="AIRC"/>
    <property type="match status" value="1"/>
</dbReference>
<reference evidence="3" key="1">
    <citation type="journal article" date="2022" name="Nat. Microbiol.">
        <title>Unique mobile elements and scalable gene flow at the prokaryote-eukaryote boundary revealed by circularized Asgard archaea genomes.</title>
        <authorList>
            <person name="Wu F."/>
            <person name="Speth D.R."/>
            <person name="Philosof A."/>
            <person name="Cremiere A."/>
            <person name="Narayanan A."/>
            <person name="Barco R.A."/>
            <person name="Connon S.A."/>
            <person name="Amend J.P."/>
            <person name="Antoshechkin I.A."/>
            <person name="Orphan V.J."/>
        </authorList>
    </citation>
    <scope>NUCLEOTIDE SEQUENCE</scope>
    <source>
        <strain evidence="3">PM71</strain>
    </source>
</reference>
<dbReference type="InterPro" id="IPR000031">
    <property type="entry name" value="PurE_dom"/>
</dbReference>
<dbReference type="SUPFAM" id="SSF52255">
    <property type="entry name" value="N5-CAIR mutase (phosphoribosylaminoimidazole carboxylase, PurE)"/>
    <property type="match status" value="1"/>
</dbReference>
<evidence type="ECO:0000259" key="2">
    <source>
        <dbReference type="SMART" id="SM01001"/>
    </source>
</evidence>
<dbReference type="Proteomes" id="UP001201020">
    <property type="component" value="Chromosome"/>
</dbReference>
<accession>A0A9Y1BLM4</accession>
<feature type="domain" description="PurE" evidence="2">
    <location>
        <begin position="124"/>
        <end position="258"/>
    </location>
</feature>
<keyword evidence="1" id="KW-0812">Transmembrane</keyword>
<feature type="transmembrane region" description="Helical" evidence="1">
    <location>
        <begin position="181"/>
        <end position="206"/>
    </location>
</feature>
<dbReference type="PANTHER" id="PTHR43064">
    <property type="entry name" value="PHOSPHORIBOSYLAMINOIMIDAZOLE CARBOXYLASE-RELATED"/>
    <property type="match status" value="1"/>
</dbReference>
<dbReference type="AlphaFoldDB" id="A0A9Y1BLM4"/>
<keyword evidence="1" id="KW-1133">Transmembrane helix</keyword>
<dbReference type="GO" id="GO:0016787">
    <property type="term" value="F:hydrolase activity"/>
    <property type="evidence" value="ECO:0007669"/>
    <property type="project" value="InterPro"/>
</dbReference>
<keyword evidence="1" id="KW-0472">Membrane</keyword>
<dbReference type="InterPro" id="IPR039476">
    <property type="entry name" value="P2CMN_synthase_LarB"/>
</dbReference>
<dbReference type="NCBIfam" id="NF033503">
    <property type="entry name" value="LarB"/>
    <property type="match status" value="1"/>
</dbReference>
<protein>
    <submittedName>
        <fullName evidence="3">Nickel pincer cofactor biosynthesis protein LarB</fullName>
    </submittedName>
</protein>
<evidence type="ECO:0000256" key="1">
    <source>
        <dbReference type="SAM" id="Phobius"/>
    </source>
</evidence>
<gene>
    <name evidence="3" type="primary">larB</name>
    <name evidence="3" type="ORF">K9W45_01350</name>
</gene>
<dbReference type="GO" id="GO:0006189">
    <property type="term" value="P:'de novo' IMP biosynthetic process"/>
    <property type="evidence" value="ECO:0007669"/>
    <property type="project" value="InterPro"/>
</dbReference>
<sequence>MKRREILEKIYKNEITVEEAEDLLSKNNIEVVDEFLRFDIFREQRTSIPEIVYAETKSPENVAEIVKKIALKKEILLVSRTTEKHVKKLKEIEDSLKDFNFEYGPEERFCLVKKKGYKVKKENGKVGIITAGTSDIPVATEAKVVAEMMGCETILINDVGVAGLHRLFEPLNSILKEKVDVLIVAAGMEGALPTVIAGLVDIPVIGLPISTGYGFGGKGQTALMSMLQTCALGLAVVNIDAGVSAGAFAAKIAKRASRKKT</sequence>
<feature type="transmembrane region" description="Helical" evidence="1">
    <location>
        <begin position="226"/>
        <end position="250"/>
    </location>
</feature>
<proteinExistence type="predicted"/>
<name>A0A9Y1BLM4_9ARCH</name>
<dbReference type="Gene3D" id="3.40.50.1970">
    <property type="match status" value="1"/>
</dbReference>
<dbReference type="Pfam" id="PF00731">
    <property type="entry name" value="AIRC"/>
    <property type="match status" value="1"/>
</dbReference>
<dbReference type="PANTHER" id="PTHR43064:SF1">
    <property type="entry name" value="SLL1489 PROTEIN"/>
    <property type="match status" value="1"/>
</dbReference>
<organism evidence="3">
    <name type="scientific">Candidatus Heimdallarchaeum aukensis</name>
    <dbReference type="NCBI Taxonomy" id="2876573"/>
    <lineage>
        <taxon>Archaea</taxon>
        <taxon>Promethearchaeati</taxon>
        <taxon>Candidatus Heimdallarchaeota</taxon>
        <taxon>Candidatus Heimdallarchaeia (ex Rinke et al. 2021) (nom. nud.)</taxon>
        <taxon>Candidatus Heimdallarchaeales</taxon>
        <taxon>Candidatus Heimdallarchaeaceae</taxon>
        <taxon>Candidatus Heimdallarchaeum</taxon>
    </lineage>
</organism>
<dbReference type="EMBL" id="CP084166">
    <property type="protein sequence ID" value="UJG41121.1"/>
    <property type="molecule type" value="Genomic_DNA"/>
</dbReference>